<dbReference type="STRING" id="408015.SXIM_30070"/>
<keyword evidence="2" id="KW-0201">Cytochrome c-type biogenesis</keyword>
<dbReference type="CDD" id="cd02966">
    <property type="entry name" value="TlpA_like_family"/>
    <property type="match status" value="1"/>
</dbReference>
<sequence length="222" mass="23080">MIESRTSLRRRHLGFSAAAVALTAALTACSGASAGPSGGDSNIVQGTGQITHVAAGDRQPLPDLSGETTEGERLDLADYRGQIVVVNVWGSWCAPCRAEAPNLVAVAEDLADDGVQFVGINTRDHSAANARSFDERFGVPYPSLYDPQGKLLLQFPKGSLNPQAIPSTLVIDPEGNIAARALKPLTEEELRAAIEPVLAETADAAGTAGTGEDTGADDTTEK</sequence>
<comment type="subcellular location">
    <subcellularLocation>
        <location evidence="1">Cell envelope</location>
    </subcellularLocation>
</comment>
<evidence type="ECO:0000256" key="3">
    <source>
        <dbReference type="ARBA" id="ARBA00022968"/>
    </source>
</evidence>
<dbReference type="AlphaFoldDB" id="A0A0F7CPB9"/>
<dbReference type="PANTHER" id="PTHR42852">
    <property type="entry name" value="THIOL:DISULFIDE INTERCHANGE PROTEIN DSBE"/>
    <property type="match status" value="1"/>
</dbReference>
<dbReference type="InterPro" id="IPR017937">
    <property type="entry name" value="Thioredoxin_CS"/>
</dbReference>
<evidence type="ECO:0000256" key="2">
    <source>
        <dbReference type="ARBA" id="ARBA00022748"/>
    </source>
</evidence>
<dbReference type="Gene3D" id="3.40.30.10">
    <property type="entry name" value="Glutaredoxin"/>
    <property type="match status" value="1"/>
</dbReference>
<dbReference type="PANTHER" id="PTHR42852:SF6">
    <property type="entry name" value="THIOL:DISULFIDE INTERCHANGE PROTEIN DSBE"/>
    <property type="match status" value="1"/>
</dbReference>
<name>A0A0F7CPB9_9ACTN</name>
<dbReference type="InterPro" id="IPR006311">
    <property type="entry name" value="TAT_signal"/>
</dbReference>
<evidence type="ECO:0000256" key="6">
    <source>
        <dbReference type="SAM" id="MobiDB-lite"/>
    </source>
</evidence>
<keyword evidence="3" id="KW-0812">Transmembrane</keyword>
<dbReference type="EMBL" id="CP009922">
    <property type="protein sequence ID" value="AKG44391.1"/>
    <property type="molecule type" value="Genomic_DNA"/>
</dbReference>
<keyword evidence="5" id="KW-0676">Redox-active center</keyword>
<keyword evidence="7" id="KW-0732">Signal</keyword>
<keyword evidence="4" id="KW-1015">Disulfide bond</keyword>
<evidence type="ECO:0000313" key="10">
    <source>
        <dbReference type="Proteomes" id="UP000034034"/>
    </source>
</evidence>
<evidence type="ECO:0000256" key="5">
    <source>
        <dbReference type="ARBA" id="ARBA00023284"/>
    </source>
</evidence>
<evidence type="ECO:0000256" key="7">
    <source>
        <dbReference type="SAM" id="SignalP"/>
    </source>
</evidence>
<evidence type="ECO:0000256" key="4">
    <source>
        <dbReference type="ARBA" id="ARBA00023157"/>
    </source>
</evidence>
<evidence type="ECO:0000313" key="9">
    <source>
        <dbReference type="EMBL" id="AKG44391.1"/>
    </source>
</evidence>
<dbReference type="InterPro" id="IPR013766">
    <property type="entry name" value="Thioredoxin_domain"/>
</dbReference>
<dbReference type="GO" id="GO:0017004">
    <property type="term" value="P:cytochrome complex assembly"/>
    <property type="evidence" value="ECO:0007669"/>
    <property type="project" value="UniProtKB-KW"/>
</dbReference>
<dbReference type="PROSITE" id="PS51318">
    <property type="entry name" value="TAT"/>
    <property type="match status" value="1"/>
</dbReference>
<dbReference type="GO" id="GO:0016209">
    <property type="term" value="F:antioxidant activity"/>
    <property type="evidence" value="ECO:0007669"/>
    <property type="project" value="InterPro"/>
</dbReference>
<dbReference type="InterPro" id="IPR036249">
    <property type="entry name" value="Thioredoxin-like_sf"/>
</dbReference>
<dbReference type="PROSITE" id="PS00194">
    <property type="entry name" value="THIOREDOXIN_1"/>
    <property type="match status" value="1"/>
</dbReference>
<dbReference type="InterPro" id="IPR000866">
    <property type="entry name" value="AhpC/TSA"/>
</dbReference>
<feature type="chain" id="PRO_5002514007" evidence="7">
    <location>
        <begin position="35"/>
        <end position="222"/>
    </location>
</feature>
<dbReference type="GO" id="GO:0016491">
    <property type="term" value="F:oxidoreductase activity"/>
    <property type="evidence" value="ECO:0007669"/>
    <property type="project" value="InterPro"/>
</dbReference>
<dbReference type="RefSeq" id="WP_046724347.1">
    <property type="nucleotide sequence ID" value="NZ_CP009922.3"/>
</dbReference>
<dbReference type="HOGENOM" id="CLU_042529_11_1_11"/>
<feature type="compositionally biased region" description="Low complexity" evidence="6">
    <location>
        <begin position="199"/>
        <end position="213"/>
    </location>
</feature>
<evidence type="ECO:0000259" key="8">
    <source>
        <dbReference type="PROSITE" id="PS51352"/>
    </source>
</evidence>
<keyword evidence="10" id="KW-1185">Reference proteome</keyword>
<accession>A0A0F7CPB9</accession>
<feature type="region of interest" description="Disordered" evidence="6">
    <location>
        <begin position="197"/>
        <end position="222"/>
    </location>
</feature>
<dbReference type="PROSITE" id="PS51257">
    <property type="entry name" value="PROKAR_LIPOPROTEIN"/>
    <property type="match status" value="1"/>
</dbReference>
<dbReference type="PROSITE" id="PS51352">
    <property type="entry name" value="THIOREDOXIN_2"/>
    <property type="match status" value="1"/>
</dbReference>
<dbReference type="GO" id="GO:0030313">
    <property type="term" value="C:cell envelope"/>
    <property type="evidence" value="ECO:0007669"/>
    <property type="project" value="UniProtKB-SubCell"/>
</dbReference>
<dbReference type="KEGG" id="sxi:SXIM_30070"/>
<evidence type="ECO:0000256" key="1">
    <source>
        <dbReference type="ARBA" id="ARBA00004196"/>
    </source>
</evidence>
<dbReference type="Proteomes" id="UP000034034">
    <property type="component" value="Chromosome"/>
</dbReference>
<feature type="signal peptide" evidence="7">
    <location>
        <begin position="1"/>
        <end position="34"/>
    </location>
</feature>
<dbReference type="PATRIC" id="fig|408015.6.peg.3043"/>
<feature type="domain" description="Thioredoxin" evidence="8">
    <location>
        <begin position="55"/>
        <end position="199"/>
    </location>
</feature>
<proteinExistence type="predicted"/>
<dbReference type="InterPro" id="IPR050553">
    <property type="entry name" value="Thioredoxin_ResA/DsbE_sf"/>
</dbReference>
<dbReference type="Pfam" id="PF00578">
    <property type="entry name" value="AhpC-TSA"/>
    <property type="match status" value="1"/>
</dbReference>
<protein>
    <submittedName>
        <fullName evidence="9">Redoxin</fullName>
    </submittedName>
</protein>
<reference evidence="9" key="1">
    <citation type="submission" date="2019-08" db="EMBL/GenBank/DDBJ databases">
        <title>Complete genome sequence of a mangrove-derived Streptomyces xiamenensis.</title>
        <authorList>
            <person name="Xu J."/>
        </authorList>
    </citation>
    <scope>NUCLEOTIDE SEQUENCE</scope>
    <source>
        <strain evidence="9">318</strain>
    </source>
</reference>
<keyword evidence="3" id="KW-0735">Signal-anchor</keyword>
<organism evidence="9 10">
    <name type="scientific">Streptomyces xiamenensis</name>
    <dbReference type="NCBI Taxonomy" id="408015"/>
    <lineage>
        <taxon>Bacteria</taxon>
        <taxon>Bacillati</taxon>
        <taxon>Actinomycetota</taxon>
        <taxon>Actinomycetes</taxon>
        <taxon>Kitasatosporales</taxon>
        <taxon>Streptomycetaceae</taxon>
        <taxon>Streptomyces</taxon>
    </lineage>
</organism>
<gene>
    <name evidence="9" type="ORF">SXIM_30070</name>
</gene>
<dbReference type="SUPFAM" id="SSF52833">
    <property type="entry name" value="Thioredoxin-like"/>
    <property type="match status" value="1"/>
</dbReference>